<keyword evidence="1" id="KW-1133">Transmembrane helix</keyword>
<dbReference type="PANTHER" id="PTHR44167">
    <property type="entry name" value="OVARIAN-SPECIFIC SERINE/THREONINE-PROTEIN KINASE LOK-RELATED"/>
    <property type="match status" value="1"/>
</dbReference>
<dbReference type="InterPro" id="IPR011009">
    <property type="entry name" value="Kinase-like_dom_sf"/>
</dbReference>
<dbReference type="Pfam" id="PF00069">
    <property type="entry name" value="Pkinase"/>
    <property type="match status" value="1"/>
</dbReference>
<protein>
    <recommendedName>
        <fullName evidence="2">Protein kinase domain-containing protein</fullName>
    </recommendedName>
</protein>
<dbReference type="Proteomes" id="UP000280307">
    <property type="component" value="Unassembled WGS sequence"/>
</dbReference>
<dbReference type="InterPro" id="IPR000719">
    <property type="entry name" value="Prot_kinase_dom"/>
</dbReference>
<reference evidence="3 4" key="1">
    <citation type="submission" date="2018-12" db="EMBL/GenBank/DDBJ databases">
        <title>Genome Sequence of Candidatus Viridilinea halotolerans isolated from saline sulfide-rich spring.</title>
        <authorList>
            <person name="Grouzdev D.S."/>
            <person name="Burganskaya E.I."/>
            <person name="Krutkina M.S."/>
            <person name="Sukhacheva M.V."/>
            <person name="Gorlenko V.M."/>
        </authorList>
    </citation>
    <scope>NUCLEOTIDE SEQUENCE [LARGE SCALE GENOMIC DNA]</scope>
    <source>
        <strain evidence="3">Chok-6</strain>
    </source>
</reference>
<dbReference type="GO" id="GO:0004674">
    <property type="term" value="F:protein serine/threonine kinase activity"/>
    <property type="evidence" value="ECO:0007669"/>
    <property type="project" value="TreeGrafter"/>
</dbReference>
<sequence length="367" mass="41229">MRQTCLICAHHAPDGNLFCQDIRCQAEMAPRILAYGEWLGDIEIIRPVVVLRSSVLYEARRQQELLLLKVAHPGQEHTQRLEREAKFLHEVQTKGTANRHLPVLRPPFVNVQLAERPYGRIALDDQLLYFCLFEHFAGEPLGDLLLKQPQPWLYHAGWITIALTSAISVMHNRRHLHLALTPKAVLVRFDAKTNLPQVLLCDLGAVYDAGESKSLEQHWYPAVVPPAYTAPELIAPVRERPVYPADVYGLGLIFYELLIGQPAFYSRRQSDAEIYAAVQHGLQKPLSRSQDVEKVTQVLERMLSLRAVERHSDAASLAQELITLFGPIPETPRRLVPGMERAMLVALVVLAIAFATALAATFIGLMA</sequence>
<keyword evidence="1" id="KW-0812">Transmembrane</keyword>
<dbReference type="GO" id="GO:0005524">
    <property type="term" value="F:ATP binding"/>
    <property type="evidence" value="ECO:0007669"/>
    <property type="project" value="InterPro"/>
</dbReference>
<dbReference type="SUPFAM" id="SSF56112">
    <property type="entry name" value="Protein kinase-like (PK-like)"/>
    <property type="match status" value="1"/>
</dbReference>
<proteinExistence type="predicted"/>
<name>A0A426TUE3_9CHLR</name>
<keyword evidence="1" id="KW-0472">Membrane</keyword>
<dbReference type="PANTHER" id="PTHR44167:SF24">
    <property type="entry name" value="SERINE_THREONINE-PROTEIN KINASE CHK2"/>
    <property type="match status" value="1"/>
</dbReference>
<dbReference type="SMART" id="SM00220">
    <property type="entry name" value="S_TKc"/>
    <property type="match status" value="1"/>
</dbReference>
<feature type="transmembrane region" description="Helical" evidence="1">
    <location>
        <begin position="342"/>
        <end position="365"/>
    </location>
</feature>
<dbReference type="EMBL" id="RSAS01000695">
    <property type="protein sequence ID" value="RRR68754.1"/>
    <property type="molecule type" value="Genomic_DNA"/>
</dbReference>
<evidence type="ECO:0000256" key="1">
    <source>
        <dbReference type="SAM" id="Phobius"/>
    </source>
</evidence>
<comment type="caution">
    <text evidence="3">The sequence shown here is derived from an EMBL/GenBank/DDBJ whole genome shotgun (WGS) entry which is preliminary data.</text>
</comment>
<evidence type="ECO:0000313" key="3">
    <source>
        <dbReference type="EMBL" id="RRR68754.1"/>
    </source>
</evidence>
<dbReference type="Gene3D" id="1.10.510.10">
    <property type="entry name" value="Transferase(Phosphotransferase) domain 1"/>
    <property type="match status" value="1"/>
</dbReference>
<evidence type="ECO:0000259" key="2">
    <source>
        <dbReference type="PROSITE" id="PS50011"/>
    </source>
</evidence>
<dbReference type="AlphaFoldDB" id="A0A426TUE3"/>
<gene>
    <name evidence="3" type="ORF">EI684_17130</name>
</gene>
<organism evidence="3 4">
    <name type="scientific">Candidatus Viridilinea halotolerans</name>
    <dbReference type="NCBI Taxonomy" id="2491704"/>
    <lineage>
        <taxon>Bacteria</taxon>
        <taxon>Bacillati</taxon>
        <taxon>Chloroflexota</taxon>
        <taxon>Chloroflexia</taxon>
        <taxon>Chloroflexales</taxon>
        <taxon>Chloroflexineae</taxon>
        <taxon>Oscillochloridaceae</taxon>
        <taxon>Candidatus Viridilinea</taxon>
    </lineage>
</organism>
<evidence type="ECO:0000313" key="4">
    <source>
        <dbReference type="Proteomes" id="UP000280307"/>
    </source>
</evidence>
<accession>A0A426TUE3</accession>
<dbReference type="PROSITE" id="PS50011">
    <property type="entry name" value="PROTEIN_KINASE_DOM"/>
    <property type="match status" value="1"/>
</dbReference>
<feature type="domain" description="Protein kinase" evidence="2">
    <location>
        <begin position="42"/>
        <end position="322"/>
    </location>
</feature>